<dbReference type="Pfam" id="PF00534">
    <property type="entry name" value="Glycos_transf_1"/>
    <property type="match status" value="1"/>
</dbReference>
<dbReference type="SUPFAM" id="SSF53756">
    <property type="entry name" value="UDP-Glycosyltransferase/glycogen phosphorylase"/>
    <property type="match status" value="1"/>
</dbReference>
<dbReference type="InterPro" id="IPR028098">
    <property type="entry name" value="Glyco_trans_4-like_N"/>
</dbReference>
<dbReference type="EMBL" id="MGDX01000031">
    <property type="protein sequence ID" value="OGL70343.1"/>
    <property type="molecule type" value="Genomic_DNA"/>
</dbReference>
<dbReference type="PANTHER" id="PTHR12526">
    <property type="entry name" value="GLYCOSYLTRANSFERASE"/>
    <property type="match status" value="1"/>
</dbReference>
<comment type="caution">
    <text evidence="3">The sequence shown here is derived from an EMBL/GenBank/DDBJ whole genome shotgun (WGS) entry which is preliminary data.</text>
</comment>
<name>A0A1F7TWD5_9BACT</name>
<evidence type="ECO:0000313" key="3">
    <source>
        <dbReference type="EMBL" id="OGL70343.1"/>
    </source>
</evidence>
<feature type="domain" description="Glycosyl transferase family 1" evidence="1">
    <location>
        <begin position="194"/>
        <end position="343"/>
    </location>
</feature>
<organism evidence="3 4">
    <name type="scientific">Candidatus Uhrbacteria bacterium RIFCSPHIGHO2_02_FULL_53_13</name>
    <dbReference type="NCBI Taxonomy" id="1802389"/>
    <lineage>
        <taxon>Bacteria</taxon>
        <taxon>Candidatus Uhriibacteriota</taxon>
    </lineage>
</organism>
<proteinExistence type="predicted"/>
<feature type="domain" description="Glycosyltransferase subfamily 4-like N-terminal" evidence="2">
    <location>
        <begin position="18"/>
        <end position="177"/>
    </location>
</feature>
<dbReference type="InterPro" id="IPR001296">
    <property type="entry name" value="Glyco_trans_1"/>
</dbReference>
<accession>A0A1F7TWD5</accession>
<sequence length="371" mass="41703">MNIAFLGQKSFDVGQQGGGIEKHVHELAPRLVRAGHHVLLYVRPHDLATRPRYWEGVRLVYLPTVYTKHLEAIIHVFLSTLDVLFRPVDVIHYHGVGPALLSWVPRLLKRHATVVVTFHAQDRLHQKWGSVARAVLHAGEWAACHVPHMTIAVSHGIQVLCRETYHTEAVFIPNGAEVATVRTTSLIKRDGLKPNAYILFVGRLLPVKGVHHLIRAFRRVKTDKQLIIIGAPAVNEEPYVAALKRDAEGDARIRFLGFRPPEDLAEFYAHAYLYCQPSESEGLPLSVIEAMGFGTAVLVSDIPGNVEAIHHAGFTFANKDADDLVLQLQHLIDHPEQVAHSAKAVKDTVRTFFHWDRITEHTIEVYRSARH</sequence>
<gene>
    <name evidence="3" type="ORF">A3C17_04075</name>
</gene>
<dbReference type="PANTHER" id="PTHR12526:SF636">
    <property type="entry name" value="BLL3647 PROTEIN"/>
    <property type="match status" value="1"/>
</dbReference>
<evidence type="ECO:0000259" key="1">
    <source>
        <dbReference type="Pfam" id="PF00534"/>
    </source>
</evidence>
<reference evidence="3 4" key="1">
    <citation type="journal article" date="2016" name="Nat. Commun.">
        <title>Thousands of microbial genomes shed light on interconnected biogeochemical processes in an aquifer system.</title>
        <authorList>
            <person name="Anantharaman K."/>
            <person name="Brown C.T."/>
            <person name="Hug L.A."/>
            <person name="Sharon I."/>
            <person name="Castelle C.J."/>
            <person name="Probst A.J."/>
            <person name="Thomas B.C."/>
            <person name="Singh A."/>
            <person name="Wilkins M.J."/>
            <person name="Karaoz U."/>
            <person name="Brodie E.L."/>
            <person name="Williams K.H."/>
            <person name="Hubbard S.S."/>
            <person name="Banfield J.F."/>
        </authorList>
    </citation>
    <scope>NUCLEOTIDE SEQUENCE [LARGE SCALE GENOMIC DNA]</scope>
</reference>
<dbReference type="STRING" id="1802389.A3C17_04075"/>
<dbReference type="Gene3D" id="3.40.50.2000">
    <property type="entry name" value="Glycogen Phosphorylase B"/>
    <property type="match status" value="2"/>
</dbReference>
<dbReference type="GO" id="GO:0016757">
    <property type="term" value="F:glycosyltransferase activity"/>
    <property type="evidence" value="ECO:0007669"/>
    <property type="project" value="InterPro"/>
</dbReference>
<evidence type="ECO:0000313" key="4">
    <source>
        <dbReference type="Proteomes" id="UP000177097"/>
    </source>
</evidence>
<dbReference type="AlphaFoldDB" id="A0A1F7TWD5"/>
<protein>
    <recommendedName>
        <fullName evidence="5">Glycosyltransferase subfamily 4-like N-terminal domain-containing protein</fullName>
    </recommendedName>
</protein>
<dbReference type="Pfam" id="PF13439">
    <property type="entry name" value="Glyco_transf_4"/>
    <property type="match status" value="1"/>
</dbReference>
<evidence type="ECO:0008006" key="5">
    <source>
        <dbReference type="Google" id="ProtNLM"/>
    </source>
</evidence>
<dbReference type="Proteomes" id="UP000177097">
    <property type="component" value="Unassembled WGS sequence"/>
</dbReference>
<dbReference type="CDD" id="cd03801">
    <property type="entry name" value="GT4_PimA-like"/>
    <property type="match status" value="1"/>
</dbReference>
<evidence type="ECO:0000259" key="2">
    <source>
        <dbReference type="Pfam" id="PF13439"/>
    </source>
</evidence>